<dbReference type="SMART" id="SM01208">
    <property type="entry name" value="G5"/>
    <property type="match status" value="1"/>
</dbReference>
<dbReference type="OrthoDB" id="9798935at2"/>
<dbReference type="InterPro" id="IPR007137">
    <property type="entry name" value="DUF348"/>
</dbReference>
<keyword evidence="1" id="KW-0732">Signal</keyword>
<organism evidence="3 4">
    <name type="scientific">Aneurinibacillus danicus</name>
    <dbReference type="NCBI Taxonomy" id="267746"/>
    <lineage>
        <taxon>Bacteria</taxon>
        <taxon>Bacillati</taxon>
        <taxon>Bacillota</taxon>
        <taxon>Bacilli</taxon>
        <taxon>Bacillales</taxon>
        <taxon>Paenibacillaceae</taxon>
        <taxon>Aneurinibacillus group</taxon>
        <taxon>Aneurinibacillus</taxon>
    </lineage>
</organism>
<dbReference type="Pfam" id="PF03990">
    <property type="entry name" value="DUF348"/>
    <property type="match status" value="2"/>
</dbReference>
<dbReference type="Pfam" id="PF07501">
    <property type="entry name" value="G5"/>
    <property type="match status" value="1"/>
</dbReference>
<dbReference type="PANTHER" id="PTHR39160">
    <property type="entry name" value="CELL WALL-BINDING PROTEIN YOCH"/>
    <property type="match status" value="1"/>
</dbReference>
<dbReference type="GO" id="GO:0019867">
    <property type="term" value="C:outer membrane"/>
    <property type="evidence" value="ECO:0007669"/>
    <property type="project" value="InterPro"/>
</dbReference>
<dbReference type="Pfam" id="PF06725">
    <property type="entry name" value="3D"/>
    <property type="match status" value="1"/>
</dbReference>
<dbReference type="GO" id="GO:0009254">
    <property type="term" value="P:peptidoglycan turnover"/>
    <property type="evidence" value="ECO:0007669"/>
    <property type="project" value="InterPro"/>
</dbReference>
<dbReference type="InterPro" id="IPR011098">
    <property type="entry name" value="G5_dom"/>
</dbReference>
<dbReference type="EMBL" id="BJXX01000084">
    <property type="protein sequence ID" value="GEN34581.1"/>
    <property type="molecule type" value="Genomic_DNA"/>
</dbReference>
<name>A0A511V8N7_9BACL</name>
<dbReference type="RefSeq" id="WP_146809850.1">
    <property type="nucleotide sequence ID" value="NZ_BJXX01000084.1"/>
</dbReference>
<dbReference type="SUPFAM" id="SSF50685">
    <property type="entry name" value="Barwin-like endoglucanases"/>
    <property type="match status" value="1"/>
</dbReference>
<dbReference type="CDD" id="cd14667">
    <property type="entry name" value="3D_containing_proteins"/>
    <property type="match status" value="1"/>
</dbReference>
<dbReference type="Gene3D" id="2.40.40.10">
    <property type="entry name" value="RlpA-like domain"/>
    <property type="match status" value="1"/>
</dbReference>
<protein>
    <recommendedName>
        <fullName evidence="2">G5 domain-containing protein</fullName>
    </recommendedName>
</protein>
<evidence type="ECO:0000313" key="3">
    <source>
        <dbReference type="EMBL" id="GEN34581.1"/>
    </source>
</evidence>
<dbReference type="GO" id="GO:0004553">
    <property type="term" value="F:hydrolase activity, hydrolyzing O-glycosyl compounds"/>
    <property type="evidence" value="ECO:0007669"/>
    <property type="project" value="InterPro"/>
</dbReference>
<accession>A0A511V8N7</accession>
<sequence>MKQNHIQSGFWKGRSWILLTAVAILVLLSLALLVNSLQTKKITFINDGRAMAVTTKAETLGEFLAEKGIKLGKFDELNFGLETALADGMKVNYIPGRKVNINIAGQKKQIMTAKRQVKDILAEQNIVLGPMDKVDPALNQTVKENQTVTVTRIAKKTVNKEKTVAFNTKERKDSTMLQGQQKVIQQGQKGKVLERYEVVYINGKPASKKLVDTKKLRDWKDHIVAVGTARMTAVSRSADSTGRASRVAKVEGDINARKTLRVKMTAYSPHAASTGKNPGDEGYAVTASGATAKEGRTIAVDPSVVPLGWWVYIEGYGFRKAEDTGGAIKGNRMDLFFASEREAQNFGVQTKTVHVIGPNKPN</sequence>
<proteinExistence type="predicted"/>
<dbReference type="PROSITE" id="PS51109">
    <property type="entry name" value="G5"/>
    <property type="match status" value="1"/>
</dbReference>
<dbReference type="InterPro" id="IPR036908">
    <property type="entry name" value="RlpA-like_sf"/>
</dbReference>
<feature type="domain" description="G5" evidence="2">
    <location>
        <begin position="150"/>
        <end position="230"/>
    </location>
</feature>
<dbReference type="AlphaFoldDB" id="A0A511V8N7"/>
<evidence type="ECO:0000259" key="2">
    <source>
        <dbReference type="PROSITE" id="PS51109"/>
    </source>
</evidence>
<gene>
    <name evidence="3" type="ORF">ADA01nite_20410</name>
</gene>
<dbReference type="PANTHER" id="PTHR39160:SF4">
    <property type="entry name" value="RESUSCITATION-PROMOTING FACTOR RPFB"/>
    <property type="match status" value="1"/>
</dbReference>
<dbReference type="InterPro" id="IPR010611">
    <property type="entry name" value="3D_dom"/>
</dbReference>
<keyword evidence="4" id="KW-1185">Reference proteome</keyword>
<comment type="caution">
    <text evidence="3">The sequence shown here is derived from an EMBL/GenBank/DDBJ whole genome shotgun (WGS) entry which is preliminary data.</text>
</comment>
<dbReference type="InterPro" id="IPR059180">
    <property type="entry name" value="3D_YorM"/>
</dbReference>
<dbReference type="Proteomes" id="UP000321157">
    <property type="component" value="Unassembled WGS sequence"/>
</dbReference>
<dbReference type="InterPro" id="IPR051933">
    <property type="entry name" value="Resuscitation_pf_RpfB"/>
</dbReference>
<reference evidence="3 4" key="1">
    <citation type="submission" date="2019-07" db="EMBL/GenBank/DDBJ databases">
        <title>Whole genome shotgun sequence of Aneurinibacillus danicus NBRC 102444.</title>
        <authorList>
            <person name="Hosoyama A."/>
            <person name="Uohara A."/>
            <person name="Ohji S."/>
            <person name="Ichikawa N."/>
        </authorList>
    </citation>
    <scope>NUCLEOTIDE SEQUENCE [LARGE SCALE GENOMIC DNA]</scope>
    <source>
        <strain evidence="3 4">NBRC 102444</strain>
    </source>
</reference>
<evidence type="ECO:0000313" key="4">
    <source>
        <dbReference type="Proteomes" id="UP000321157"/>
    </source>
</evidence>
<evidence type="ECO:0000256" key="1">
    <source>
        <dbReference type="ARBA" id="ARBA00022729"/>
    </source>
</evidence>